<evidence type="ECO:0000259" key="2">
    <source>
        <dbReference type="Pfam" id="PF14033"/>
    </source>
</evidence>
<organism evidence="3 4">
    <name type="scientific">Podospora didyma</name>
    <dbReference type="NCBI Taxonomy" id="330526"/>
    <lineage>
        <taxon>Eukaryota</taxon>
        <taxon>Fungi</taxon>
        <taxon>Dikarya</taxon>
        <taxon>Ascomycota</taxon>
        <taxon>Pezizomycotina</taxon>
        <taxon>Sordariomycetes</taxon>
        <taxon>Sordariomycetidae</taxon>
        <taxon>Sordariales</taxon>
        <taxon>Podosporaceae</taxon>
        <taxon>Podospora</taxon>
    </lineage>
</organism>
<proteinExistence type="predicted"/>
<dbReference type="PANTHER" id="PTHR33119">
    <property type="entry name" value="IFI3P"/>
    <property type="match status" value="1"/>
</dbReference>
<dbReference type="AlphaFoldDB" id="A0AAE0N8B8"/>
<evidence type="ECO:0000256" key="1">
    <source>
        <dbReference type="SAM" id="MobiDB-lite"/>
    </source>
</evidence>
<dbReference type="EMBL" id="JAULSW010000007">
    <property type="protein sequence ID" value="KAK3374562.1"/>
    <property type="molecule type" value="Genomic_DNA"/>
</dbReference>
<feature type="region of interest" description="Disordered" evidence="1">
    <location>
        <begin position="172"/>
        <end position="191"/>
    </location>
</feature>
<sequence>MFSNITSIRDKFKDSGLQVIVEMTSIQLTPEITVHCRGPYDWCTPSLHLDGKLNERVVVTTVYCVDSGNVAPNLVSFSMQTDNMEELWYGNDYKDEYLYNYDEKLWGACLQNAPCLQNYGEVEIRQGRLLVFPSAFQHDMSQFELQNPHRPGQCRIITLYLVDPHQRIISTGKCHPSNSTRGEDKHGGVKSRLPPEILNAVLGLKPGALSKAEDGLMTVDEAKKHRLALLEERRKFRLESEQEWDQNQHDFEFCEHVL</sequence>
<evidence type="ECO:0000313" key="3">
    <source>
        <dbReference type="EMBL" id="KAK3374562.1"/>
    </source>
</evidence>
<dbReference type="PANTHER" id="PTHR33119:SF1">
    <property type="entry name" value="FE2OG DIOXYGENASE DOMAIN-CONTAINING PROTEIN"/>
    <property type="match status" value="1"/>
</dbReference>
<gene>
    <name evidence="3" type="ORF">B0H63DRAFT_400978</name>
</gene>
<dbReference type="InterPro" id="IPR049192">
    <property type="entry name" value="DUF4246_C"/>
</dbReference>
<reference evidence="3" key="1">
    <citation type="journal article" date="2023" name="Mol. Phylogenet. Evol.">
        <title>Genome-scale phylogeny and comparative genomics of the fungal order Sordariales.</title>
        <authorList>
            <person name="Hensen N."/>
            <person name="Bonometti L."/>
            <person name="Westerberg I."/>
            <person name="Brannstrom I.O."/>
            <person name="Guillou S."/>
            <person name="Cros-Aarteil S."/>
            <person name="Calhoun S."/>
            <person name="Haridas S."/>
            <person name="Kuo A."/>
            <person name="Mondo S."/>
            <person name="Pangilinan J."/>
            <person name="Riley R."/>
            <person name="LaButti K."/>
            <person name="Andreopoulos B."/>
            <person name="Lipzen A."/>
            <person name="Chen C."/>
            <person name="Yan M."/>
            <person name="Daum C."/>
            <person name="Ng V."/>
            <person name="Clum A."/>
            <person name="Steindorff A."/>
            <person name="Ohm R.A."/>
            <person name="Martin F."/>
            <person name="Silar P."/>
            <person name="Natvig D.O."/>
            <person name="Lalanne C."/>
            <person name="Gautier V."/>
            <person name="Ament-Velasquez S.L."/>
            <person name="Kruys A."/>
            <person name="Hutchinson M.I."/>
            <person name="Powell A.J."/>
            <person name="Barry K."/>
            <person name="Miller A.N."/>
            <person name="Grigoriev I.V."/>
            <person name="Debuchy R."/>
            <person name="Gladieux P."/>
            <person name="Hiltunen Thoren M."/>
            <person name="Johannesson H."/>
        </authorList>
    </citation>
    <scope>NUCLEOTIDE SEQUENCE</scope>
    <source>
        <strain evidence="3">CBS 232.78</strain>
    </source>
</reference>
<dbReference type="Pfam" id="PF14033">
    <property type="entry name" value="DUF4246"/>
    <property type="match status" value="1"/>
</dbReference>
<feature type="domain" description="DUF4246" evidence="2">
    <location>
        <begin position="7"/>
        <end position="176"/>
    </location>
</feature>
<comment type="caution">
    <text evidence="3">The sequence shown here is derived from an EMBL/GenBank/DDBJ whole genome shotgun (WGS) entry which is preliminary data.</text>
</comment>
<reference evidence="3" key="2">
    <citation type="submission" date="2023-06" db="EMBL/GenBank/DDBJ databases">
        <authorList>
            <consortium name="Lawrence Berkeley National Laboratory"/>
            <person name="Haridas S."/>
            <person name="Hensen N."/>
            <person name="Bonometti L."/>
            <person name="Westerberg I."/>
            <person name="Brannstrom I.O."/>
            <person name="Guillou S."/>
            <person name="Cros-Aarteil S."/>
            <person name="Calhoun S."/>
            <person name="Kuo A."/>
            <person name="Mondo S."/>
            <person name="Pangilinan J."/>
            <person name="Riley R."/>
            <person name="LaButti K."/>
            <person name="Andreopoulos B."/>
            <person name="Lipzen A."/>
            <person name="Chen C."/>
            <person name="Yanf M."/>
            <person name="Daum C."/>
            <person name="Ng V."/>
            <person name="Clum A."/>
            <person name="Steindorff A."/>
            <person name="Ohm R."/>
            <person name="Martin F."/>
            <person name="Silar P."/>
            <person name="Natvig D."/>
            <person name="Lalanne C."/>
            <person name="Gautier V."/>
            <person name="Ament-velasquez S.L."/>
            <person name="Kruys A."/>
            <person name="Hutchinson M.I."/>
            <person name="Powell A.J."/>
            <person name="Barry K."/>
            <person name="Miller A.N."/>
            <person name="Grigoriev I.V."/>
            <person name="Debuchy R."/>
            <person name="Gladieux P."/>
            <person name="Thoren M.H."/>
            <person name="Johannesson H."/>
        </authorList>
    </citation>
    <scope>NUCLEOTIDE SEQUENCE</scope>
    <source>
        <strain evidence="3">CBS 232.78</strain>
    </source>
</reference>
<keyword evidence="4" id="KW-1185">Reference proteome</keyword>
<dbReference type="InterPro" id="IPR025340">
    <property type="entry name" value="DUF4246"/>
</dbReference>
<dbReference type="Proteomes" id="UP001285441">
    <property type="component" value="Unassembled WGS sequence"/>
</dbReference>
<accession>A0AAE0N8B8</accession>
<name>A0AAE0N8B8_9PEZI</name>
<protein>
    <recommendedName>
        <fullName evidence="2">DUF4246 domain-containing protein</fullName>
    </recommendedName>
</protein>
<evidence type="ECO:0000313" key="4">
    <source>
        <dbReference type="Proteomes" id="UP001285441"/>
    </source>
</evidence>